<evidence type="ECO:0000256" key="1">
    <source>
        <dbReference type="SAM" id="SignalP"/>
    </source>
</evidence>
<dbReference type="EMBL" id="JAKRRY010000007">
    <property type="protein sequence ID" value="MCW8345860.1"/>
    <property type="molecule type" value="Genomic_DNA"/>
</dbReference>
<sequence length="293" mass="32676">MKSLFLTAMLIAAPMLIVAPRLIAAPSYAGSLCQSNEVDVTGCELRNGKTVSFCADSEGLITYRYGKAAKVELSVTEPRVGAMKISSESYSRGAASEYQAVNGQYYYDFVDALYGSNDANYLLLELDHRGVNIPWLNEGSMSHHTINKSLTVSHETKGELVSLLCVEDSHFYGEPHKQADYIHIMREVSEKYRYHLPDSIPQCQDESDSCITIYEDAKQEFVLVYFLPIENSAFINNRAYLIKAVTGAISEVPLSLLTEVKKDEAQPILSLPKTLHLTLDRQQTVVSMEARND</sequence>
<protein>
    <recommendedName>
        <fullName evidence="4">DUF3298 domain-containing protein</fullName>
    </recommendedName>
</protein>
<organism evidence="2 3">
    <name type="scientific">Vibrio qingdaonensis</name>
    <dbReference type="NCBI Taxonomy" id="2829491"/>
    <lineage>
        <taxon>Bacteria</taxon>
        <taxon>Pseudomonadati</taxon>
        <taxon>Pseudomonadota</taxon>
        <taxon>Gammaproteobacteria</taxon>
        <taxon>Vibrionales</taxon>
        <taxon>Vibrionaceae</taxon>
        <taxon>Vibrio</taxon>
    </lineage>
</organism>
<keyword evidence="3" id="KW-1185">Reference proteome</keyword>
<gene>
    <name evidence="2" type="ORF">MD535_07535</name>
</gene>
<reference evidence="2" key="1">
    <citation type="submission" date="2022-02" db="EMBL/GenBank/DDBJ databases">
        <title>Vibrio sp. nov, a new bacterium isolated from seawater.</title>
        <authorList>
            <person name="Yuan Y."/>
        </authorList>
    </citation>
    <scope>NUCLEOTIDE SEQUENCE</scope>
    <source>
        <strain evidence="2">ZSDZ65</strain>
    </source>
</reference>
<dbReference type="RefSeq" id="WP_265674267.1">
    <property type="nucleotide sequence ID" value="NZ_JAKRRY010000007.1"/>
</dbReference>
<keyword evidence="1" id="KW-0732">Signal</keyword>
<evidence type="ECO:0000313" key="2">
    <source>
        <dbReference type="EMBL" id="MCW8345860.1"/>
    </source>
</evidence>
<name>A0A9X3HVR9_9VIBR</name>
<comment type="caution">
    <text evidence="2">The sequence shown here is derived from an EMBL/GenBank/DDBJ whole genome shotgun (WGS) entry which is preliminary data.</text>
</comment>
<evidence type="ECO:0008006" key="4">
    <source>
        <dbReference type="Google" id="ProtNLM"/>
    </source>
</evidence>
<accession>A0A9X3HVR9</accession>
<evidence type="ECO:0000313" key="3">
    <source>
        <dbReference type="Proteomes" id="UP001155587"/>
    </source>
</evidence>
<feature type="signal peptide" evidence="1">
    <location>
        <begin position="1"/>
        <end position="24"/>
    </location>
</feature>
<dbReference type="Proteomes" id="UP001155587">
    <property type="component" value="Unassembled WGS sequence"/>
</dbReference>
<feature type="chain" id="PRO_5040802793" description="DUF3298 domain-containing protein" evidence="1">
    <location>
        <begin position="25"/>
        <end position="293"/>
    </location>
</feature>
<proteinExistence type="predicted"/>
<dbReference type="AlphaFoldDB" id="A0A9X3HVR9"/>